<keyword evidence="2 3" id="KW-0802">TPR repeat</keyword>
<dbReference type="Pfam" id="PF07719">
    <property type="entry name" value="TPR_2"/>
    <property type="match status" value="1"/>
</dbReference>
<feature type="repeat" description="TPR" evidence="3">
    <location>
        <begin position="215"/>
        <end position="248"/>
    </location>
</feature>
<dbReference type="InterPro" id="IPR049625">
    <property type="entry name" value="Glyco_transf_61_cat"/>
</dbReference>
<proteinExistence type="predicted"/>
<sequence length="861" mass="100026">MDIQQLQKQADIYLQQEDFTIAINLYEQCLELAPNEIYLYWYLGLSWLLQGDEEQCQMTWLSSFANIDLESEDFQLIEFIDFLENQAQRYFEIQKFEISQKIYTAILEWDDNQAEVYYKLGHIIANQGDLETAISCWQNVIQLQPDYLEAYIQQAYIWQKLGEFNHAIENYQNAISLNSDYFHYYQLGLCYCHIQAWELAKDCFLNVIKIQNDYAPAFSDLGLVSLHQGDFQAAVNYLQQAIKLQPDFCQALTQIPENTIINSKQTIIDGMQLIKSLHNSHPEIRELYLLIHKLIVNIYPEISLQLLQNILENEPSNLSTCLEISNLLLNQNQPIKAITILENLADVYEQEEIYFILGKCWLKLEDYQKAIINLETAIEINSNLTEAYHFLGIALFKNGDFLQAINVLQQQLNLEPNSSLTLAYLGFILGNNNQAEEAEFYFQQAIKSNSSITPLVDELITNLSEVGKFDITENPLVNSPSSFYKSTEEWLDNNNLFNRENYINIYPEIDVKLTYPKSINNQIHYSFRFGNSVKIPSSYVVKIPQGRFWLSSDQTESAIIVDESHFLGDISPHFPILSPNHPDQHPSQHPILATQKLPPIHFIDGKVAVLAGLTNHVYFHWMLDVLPRWELLRISNYDFADIDYFVVENRLPFQQETLNKLQIPENKQINIREVQHLQARELIVPSFPGCVAWMPKWTCDFLQAKFLKTISGHISSNNQKRIYITRKLAKSRRIINEDEILNLLKSYGFETVTLESMTVAEQALLFSQAEIIISPHGSGLTNLVFCQPGTKVIELFSPNYVYHCYWWISNLVSLDYYYLIGESLPGWYLHHFIYPQEFAEDIFIKIEDIDKILQVANVNLK</sequence>
<feature type="repeat" description="TPR" evidence="3">
    <location>
        <begin position="351"/>
        <end position="384"/>
    </location>
</feature>
<dbReference type="Pfam" id="PF04577">
    <property type="entry name" value="Glyco_transf_61"/>
    <property type="match status" value="1"/>
</dbReference>
<dbReference type="InterPro" id="IPR013105">
    <property type="entry name" value="TPR_2"/>
</dbReference>
<evidence type="ECO:0000256" key="2">
    <source>
        <dbReference type="ARBA" id="ARBA00022803"/>
    </source>
</evidence>
<keyword evidence="1" id="KW-0677">Repeat</keyword>
<evidence type="ECO:0000256" key="3">
    <source>
        <dbReference type="PROSITE-ProRule" id="PRU00339"/>
    </source>
</evidence>
<feature type="domain" description="Glycosyltransferase 61 catalytic" evidence="4">
    <location>
        <begin position="618"/>
        <end position="793"/>
    </location>
</feature>
<dbReference type="SMART" id="SM00028">
    <property type="entry name" value="TPR"/>
    <property type="match status" value="8"/>
</dbReference>
<dbReference type="PANTHER" id="PTHR12558">
    <property type="entry name" value="CELL DIVISION CYCLE 16,23,27"/>
    <property type="match status" value="1"/>
</dbReference>
<dbReference type="PROSITE" id="PS50293">
    <property type="entry name" value="TPR_REGION"/>
    <property type="match status" value="3"/>
</dbReference>
<feature type="repeat" description="TPR" evidence="3">
    <location>
        <begin position="114"/>
        <end position="147"/>
    </location>
</feature>
<dbReference type="PANTHER" id="PTHR12558:SF13">
    <property type="entry name" value="CELL DIVISION CYCLE PROTEIN 27 HOMOLOG"/>
    <property type="match status" value="1"/>
</dbReference>
<keyword evidence="6" id="KW-1185">Reference proteome</keyword>
<dbReference type="Gene3D" id="1.25.40.10">
    <property type="entry name" value="Tetratricopeptide repeat domain"/>
    <property type="match status" value="3"/>
</dbReference>
<reference evidence="5 6" key="1">
    <citation type="submission" date="2024-04" db="EMBL/GenBank/DDBJ databases">
        <title>Okeanomitos corallinicola gen. &amp; sp. nov. (Nostocales, Cyanobacteria), a new toxic marine heterocyst-forming cyanobacterium from a coral reef.</title>
        <authorList>
            <person name="Li H."/>
            <person name="Li R."/>
            <person name="Kang J."/>
            <person name="Hii K.S."/>
            <person name="Mohamed H.F."/>
            <person name="Xu X."/>
            <person name="Luo Z."/>
        </authorList>
    </citation>
    <scope>NUCLEOTIDE SEQUENCE [LARGE SCALE GENOMIC DNA]</scope>
    <source>
        <strain evidence="5 6">TIOX110</strain>
    </source>
</reference>
<dbReference type="InterPro" id="IPR019734">
    <property type="entry name" value="TPR_rpt"/>
</dbReference>
<feature type="repeat" description="TPR" evidence="3">
    <location>
        <begin position="3"/>
        <end position="36"/>
    </location>
</feature>
<dbReference type="Pfam" id="PF13181">
    <property type="entry name" value="TPR_8"/>
    <property type="match status" value="6"/>
</dbReference>
<feature type="repeat" description="TPR" evidence="3">
    <location>
        <begin position="148"/>
        <end position="181"/>
    </location>
</feature>
<dbReference type="PROSITE" id="PS50005">
    <property type="entry name" value="TPR"/>
    <property type="match status" value="6"/>
</dbReference>
<evidence type="ECO:0000313" key="6">
    <source>
        <dbReference type="Proteomes" id="UP001483337"/>
    </source>
</evidence>
<accession>A0ABZ2UX08</accession>
<evidence type="ECO:0000259" key="4">
    <source>
        <dbReference type="Pfam" id="PF04577"/>
    </source>
</evidence>
<dbReference type="InterPro" id="IPR011990">
    <property type="entry name" value="TPR-like_helical_dom_sf"/>
</dbReference>
<feature type="repeat" description="TPR" evidence="3">
    <location>
        <begin position="385"/>
        <end position="418"/>
    </location>
</feature>
<organism evidence="5 6">
    <name type="scientific">Okeanomitos corallinicola TIOX110</name>
    <dbReference type="NCBI Taxonomy" id="3133117"/>
    <lineage>
        <taxon>Bacteria</taxon>
        <taxon>Bacillati</taxon>
        <taxon>Cyanobacteriota</taxon>
        <taxon>Cyanophyceae</taxon>
        <taxon>Nostocales</taxon>
        <taxon>Aphanizomenonaceae</taxon>
        <taxon>Okeanomitos</taxon>
    </lineage>
</organism>
<protein>
    <submittedName>
        <fullName evidence="5">Tetratricopeptide repeat protein</fullName>
    </submittedName>
</protein>
<dbReference type="EMBL" id="CP150886">
    <property type="protein sequence ID" value="WZB89484.1"/>
    <property type="molecule type" value="Genomic_DNA"/>
</dbReference>
<name>A0ABZ2UX08_9CYAN</name>
<dbReference type="SUPFAM" id="SSF48452">
    <property type="entry name" value="TPR-like"/>
    <property type="match status" value="3"/>
</dbReference>
<dbReference type="RefSeq" id="WP_353932382.1">
    <property type="nucleotide sequence ID" value="NZ_CP150886.1"/>
</dbReference>
<gene>
    <name evidence="5" type="ORF">WJM97_07320</name>
</gene>
<evidence type="ECO:0000313" key="5">
    <source>
        <dbReference type="EMBL" id="WZB89484.1"/>
    </source>
</evidence>
<evidence type="ECO:0000256" key="1">
    <source>
        <dbReference type="ARBA" id="ARBA00022737"/>
    </source>
</evidence>
<dbReference type="Proteomes" id="UP001483337">
    <property type="component" value="Chromosome"/>
</dbReference>